<dbReference type="PANTHER" id="PTHR46087:SF1">
    <property type="entry name" value="ARM REPEAT SUPERFAMILY PROTEIN"/>
    <property type="match status" value="1"/>
</dbReference>
<dbReference type="PANTHER" id="PTHR46087">
    <property type="entry name" value="PUTATIVE, EXPRESSED-RELATED"/>
    <property type="match status" value="1"/>
</dbReference>
<keyword evidence="2" id="KW-1185">Reference proteome</keyword>
<evidence type="ECO:0000313" key="2">
    <source>
        <dbReference type="Proteomes" id="UP000836841"/>
    </source>
</evidence>
<dbReference type="EMBL" id="OU466857">
    <property type="protein sequence ID" value="CAH2038796.1"/>
    <property type="molecule type" value="Genomic_DNA"/>
</dbReference>
<evidence type="ECO:0008006" key="3">
    <source>
        <dbReference type="Google" id="ProtNLM"/>
    </source>
</evidence>
<protein>
    <recommendedName>
        <fullName evidence="3">ARM repeat superfamily protein</fullName>
    </recommendedName>
</protein>
<dbReference type="InterPro" id="IPR016024">
    <property type="entry name" value="ARM-type_fold"/>
</dbReference>
<name>A0AAU9RDH3_THLAR</name>
<proteinExistence type="predicted"/>
<dbReference type="InterPro" id="IPR055296">
    <property type="entry name" value="SRL2-like"/>
</dbReference>
<gene>
    <name evidence="1" type="ORF">TAV2_LOCUS2380</name>
</gene>
<accession>A0AAU9RDH3</accession>
<dbReference type="InterPro" id="IPR049152">
    <property type="entry name" value="EFR3-like_ARM"/>
</dbReference>
<reference evidence="1 2" key="1">
    <citation type="submission" date="2022-03" db="EMBL/GenBank/DDBJ databases">
        <authorList>
            <person name="Nunn A."/>
            <person name="Chopra R."/>
            <person name="Nunn A."/>
            <person name="Contreras Garrido A."/>
        </authorList>
    </citation>
    <scope>NUCLEOTIDE SEQUENCE [LARGE SCALE GENOMIC DNA]</scope>
</reference>
<sequence length="1029" mass="114302">MGVMSRRVLPACGNLCFFCPSLRARSRHPVKRYKKMLAEIFPRNQDAEPNDRKIGKLCEYASRNPLRIPKITEYLEQKCYKELRNGNIGSVKVVLCIYKRLLSSCKEQMPLFSCSLLSIVRTLLEQTREEEVQILGCNTLVDFISLQTENSHMFNLEGLIPKLCQLAQEMGDDERSLQLRSAGMQALAFMAWMKFTLLTIYTENGASSSLACLGFMVDRFRNFLLLTNTYCQVSFIGEHSQLSMDLDMIISVILENYMDLEKGEEYANEVGQNSESKIPNMSKKVSFKPNPVTDYKLENMDISKSPPYWSMVCLCNIAKLAKESTTVRRVLEPLLNAFDSGNYWSPQKGVASSVLLFLQSRLEESGENCHVLVSSLVKHLDHKNVMKHQDLQVNMVNVATCLVLHAKQQASGAMTAVIADLIKHLRKCLQNAAESDLSADETKQNSELQHALENCIAELSNKVGDAGPILDMLAVVLETISTNVLVARTTASATLRAAHIVSVVPNVSYHKKVFPDALFHQLLLAMSHTDCETRVDAHNIFSILLLRTLRLPWSDQQKETSEGVSGILSVDGTCTVRSQSISLQEDERDKVDESLNSELSKDVNHISHPGVSRHTSLSCQSLDSLKDVVDGIKSLCSLRLSSHQVNMLLSSLWIQATSTENTPANFEAMASTYNITVLFSLAKRSNHMALVRCFQLAFSLRNLSLIQDGLQLSRRRSIFTFASYLLIFGAKISDIPELIPMVKESLTARMVDPYLVLEGDIRLRAACSGFPQEEVVAYGSEKDDSAALNSSVIVANDSLLKEIVIIHFTSKFQTLSEEEQSNLRKEIQSDFSRDDAHPLGAPLFVDTPGPSSPLNQIELPAFEEVELSAIVAFEGISPGASGSQSGHRTSLSTNTNPVDVLSVNELLESVSETARQVASLPVSSTPVPYDQMMNQCEALVTGKQQKMSVLRSFKPQATKAVTFSEEDEKEELFLLKETEEAGEDDEKAMIVAEVQPQGQLGFCSHEVEHNSFRLPPSSPYDKFLKAAGC</sequence>
<dbReference type="Proteomes" id="UP000836841">
    <property type="component" value="Chromosome 1"/>
</dbReference>
<dbReference type="Pfam" id="PF21052">
    <property type="entry name" value="EFR3_ARM"/>
    <property type="match status" value="1"/>
</dbReference>
<dbReference type="SUPFAM" id="SSF48371">
    <property type="entry name" value="ARM repeat"/>
    <property type="match status" value="1"/>
</dbReference>
<evidence type="ECO:0000313" key="1">
    <source>
        <dbReference type="EMBL" id="CAH2038796.1"/>
    </source>
</evidence>
<organism evidence="1 2">
    <name type="scientific">Thlaspi arvense</name>
    <name type="common">Field penny-cress</name>
    <dbReference type="NCBI Taxonomy" id="13288"/>
    <lineage>
        <taxon>Eukaryota</taxon>
        <taxon>Viridiplantae</taxon>
        <taxon>Streptophyta</taxon>
        <taxon>Embryophyta</taxon>
        <taxon>Tracheophyta</taxon>
        <taxon>Spermatophyta</taxon>
        <taxon>Magnoliopsida</taxon>
        <taxon>eudicotyledons</taxon>
        <taxon>Gunneridae</taxon>
        <taxon>Pentapetalae</taxon>
        <taxon>rosids</taxon>
        <taxon>malvids</taxon>
        <taxon>Brassicales</taxon>
        <taxon>Brassicaceae</taxon>
        <taxon>Thlaspideae</taxon>
        <taxon>Thlaspi</taxon>
    </lineage>
</organism>
<dbReference type="AlphaFoldDB" id="A0AAU9RDH3"/>